<dbReference type="EMBL" id="UFRQ01000003">
    <property type="protein sequence ID" value="SUT92951.1"/>
    <property type="molecule type" value="Genomic_DNA"/>
</dbReference>
<dbReference type="GO" id="GO:0051604">
    <property type="term" value="P:protein maturation"/>
    <property type="evidence" value="ECO:0007669"/>
    <property type="project" value="InterPro"/>
</dbReference>
<evidence type="ECO:0000256" key="3">
    <source>
        <dbReference type="ARBA" id="ARBA00022723"/>
    </source>
</evidence>
<dbReference type="InterPro" id="IPR000688">
    <property type="entry name" value="HypA/HybF"/>
</dbReference>
<accession>A0A380TY16</accession>
<dbReference type="Gene3D" id="3.30.2320.80">
    <property type="match status" value="1"/>
</dbReference>
<name>A0A380TY16_9PAST</name>
<evidence type="ECO:0000313" key="7">
    <source>
        <dbReference type="Proteomes" id="UP000254649"/>
    </source>
</evidence>
<dbReference type="PANTHER" id="PTHR34535">
    <property type="entry name" value="HYDROGENASE MATURATION FACTOR HYPA"/>
    <property type="match status" value="1"/>
</dbReference>
<dbReference type="InterPro" id="IPR020538">
    <property type="entry name" value="Hydgase_Ni_incorp_HypA/HybF_CS"/>
</dbReference>
<sequence length="113" mass="12970">MHEMSLCQNIMQILEKECEKHDVKQITDLWLEIGALSCVEKSSLEFCFDISCRNTIAEGCQLHFIDVPAQAWCWDCHKIVELTAMQETCPHCGGSHFQMQQGNDLRIKEIAVK</sequence>
<dbReference type="OrthoDB" id="288014at2"/>
<feature type="binding site" evidence="5">
    <location>
        <position position="76"/>
    </location>
    <ligand>
        <name>Zn(2+)</name>
        <dbReference type="ChEBI" id="CHEBI:29105"/>
    </ligand>
</feature>
<dbReference type="GO" id="GO:0016151">
    <property type="term" value="F:nickel cation binding"/>
    <property type="evidence" value="ECO:0007669"/>
    <property type="project" value="UniProtKB-UniRule"/>
</dbReference>
<comment type="similarity">
    <text evidence="1 5">Belongs to the HypA/HybF family.</text>
</comment>
<comment type="function">
    <text evidence="5">Involved in the maturation of [NiFe] hydrogenases. Required for nickel insertion into the metal center of the hydrogenase.</text>
</comment>
<dbReference type="NCBIfam" id="TIGR00100">
    <property type="entry name" value="hypA"/>
    <property type="match status" value="1"/>
</dbReference>
<keyword evidence="7" id="KW-1185">Reference proteome</keyword>
<evidence type="ECO:0000256" key="5">
    <source>
        <dbReference type="HAMAP-Rule" id="MF_00213"/>
    </source>
</evidence>
<evidence type="ECO:0000256" key="2">
    <source>
        <dbReference type="ARBA" id="ARBA00022596"/>
    </source>
</evidence>
<dbReference type="GO" id="GO:0008270">
    <property type="term" value="F:zinc ion binding"/>
    <property type="evidence" value="ECO:0007669"/>
    <property type="project" value="UniProtKB-UniRule"/>
</dbReference>
<reference evidence="6 7" key="1">
    <citation type="submission" date="2018-06" db="EMBL/GenBank/DDBJ databases">
        <authorList>
            <consortium name="Pathogen Informatics"/>
            <person name="Doyle S."/>
        </authorList>
    </citation>
    <scope>NUCLEOTIDE SEQUENCE [LARGE SCALE GENOMIC DNA]</scope>
    <source>
        <strain evidence="6 7">NCTC10801</strain>
    </source>
</reference>
<dbReference type="Proteomes" id="UP000254649">
    <property type="component" value="Unassembled WGS sequence"/>
</dbReference>
<dbReference type="NCBIfam" id="NF002979">
    <property type="entry name" value="PRK03681.1"/>
    <property type="match status" value="1"/>
</dbReference>
<keyword evidence="3 5" id="KW-0479">Metal-binding</keyword>
<dbReference type="FunFam" id="3.30.2320.80:FF:000001">
    <property type="entry name" value="Hydrogenase maturation factor HypA"/>
    <property type="match status" value="1"/>
</dbReference>
<feature type="binding site" evidence="5">
    <location>
        <position position="89"/>
    </location>
    <ligand>
        <name>Zn(2+)</name>
        <dbReference type="ChEBI" id="CHEBI:29105"/>
    </ligand>
</feature>
<proteinExistence type="inferred from homology"/>
<dbReference type="HAMAP" id="MF_00213">
    <property type="entry name" value="HypA_HybF"/>
    <property type="match status" value="1"/>
</dbReference>
<feature type="binding site" evidence="5">
    <location>
        <position position="2"/>
    </location>
    <ligand>
        <name>Ni(2+)</name>
        <dbReference type="ChEBI" id="CHEBI:49786"/>
    </ligand>
</feature>
<dbReference type="NCBIfam" id="NF009046">
    <property type="entry name" value="PRK12380.1"/>
    <property type="match status" value="1"/>
</dbReference>
<dbReference type="PROSITE" id="PS01249">
    <property type="entry name" value="HYPA"/>
    <property type="match status" value="1"/>
</dbReference>
<dbReference type="GO" id="GO:0016530">
    <property type="term" value="F:metallochaperone activity"/>
    <property type="evidence" value="ECO:0007669"/>
    <property type="project" value="UniProtKB-ARBA"/>
</dbReference>
<dbReference type="Pfam" id="PF01155">
    <property type="entry name" value="HypA"/>
    <property type="match status" value="1"/>
</dbReference>
<evidence type="ECO:0000256" key="4">
    <source>
        <dbReference type="ARBA" id="ARBA00022833"/>
    </source>
</evidence>
<organism evidence="6 7">
    <name type="scientific">[Actinobacillus] rossii</name>
    <dbReference type="NCBI Taxonomy" id="123820"/>
    <lineage>
        <taxon>Bacteria</taxon>
        <taxon>Pseudomonadati</taxon>
        <taxon>Pseudomonadota</taxon>
        <taxon>Gammaproteobacteria</taxon>
        <taxon>Pasteurellales</taxon>
        <taxon>Pasteurellaceae</taxon>
    </lineage>
</organism>
<gene>
    <name evidence="5 6" type="primary">hypA</name>
    <name evidence="6" type="ORF">NCTC10801_01840</name>
</gene>
<keyword evidence="4 5" id="KW-0862">Zinc</keyword>
<evidence type="ECO:0000256" key="1">
    <source>
        <dbReference type="ARBA" id="ARBA00010748"/>
    </source>
</evidence>
<protein>
    <recommendedName>
        <fullName evidence="5">Hydrogenase maturation factor HypA</fullName>
    </recommendedName>
</protein>
<feature type="binding site" evidence="5">
    <location>
        <position position="73"/>
    </location>
    <ligand>
        <name>Zn(2+)</name>
        <dbReference type="ChEBI" id="CHEBI:29105"/>
    </ligand>
</feature>
<evidence type="ECO:0000313" key="6">
    <source>
        <dbReference type="EMBL" id="SUT92951.1"/>
    </source>
</evidence>
<dbReference type="PANTHER" id="PTHR34535:SF3">
    <property type="entry name" value="HYDROGENASE MATURATION FACTOR HYPA"/>
    <property type="match status" value="1"/>
</dbReference>
<dbReference type="AlphaFoldDB" id="A0A380TY16"/>
<dbReference type="PIRSF" id="PIRSF004761">
    <property type="entry name" value="Hydrgn_mat_HypA"/>
    <property type="match status" value="1"/>
</dbReference>
<feature type="binding site" evidence="5">
    <location>
        <position position="92"/>
    </location>
    <ligand>
        <name>Zn(2+)</name>
        <dbReference type="ChEBI" id="CHEBI:29105"/>
    </ligand>
</feature>
<keyword evidence="2 5" id="KW-0533">Nickel</keyword>